<gene>
    <name evidence="3" type="ORF">Ctob_010458</name>
</gene>
<evidence type="ECO:0000256" key="1">
    <source>
        <dbReference type="SAM" id="Coils"/>
    </source>
</evidence>
<feature type="compositionally biased region" description="Acidic residues" evidence="2">
    <location>
        <begin position="133"/>
        <end position="142"/>
    </location>
</feature>
<keyword evidence="1" id="KW-0175">Coiled coil</keyword>
<comment type="caution">
    <text evidence="3">The sequence shown here is derived from an EMBL/GenBank/DDBJ whole genome shotgun (WGS) entry which is preliminary data.</text>
</comment>
<feature type="compositionally biased region" description="Basic and acidic residues" evidence="2">
    <location>
        <begin position="83"/>
        <end position="96"/>
    </location>
</feature>
<dbReference type="AlphaFoldDB" id="A0A0M0K1U4"/>
<feature type="compositionally biased region" description="Pro residues" evidence="2">
    <location>
        <begin position="63"/>
        <end position="73"/>
    </location>
</feature>
<protein>
    <submittedName>
        <fullName evidence="3">Uncharacterized protein</fullName>
    </submittedName>
</protein>
<feature type="coiled-coil region" evidence="1">
    <location>
        <begin position="229"/>
        <end position="256"/>
    </location>
</feature>
<proteinExistence type="predicted"/>
<organism evidence="3 4">
    <name type="scientific">Chrysochromulina tobinii</name>
    <dbReference type="NCBI Taxonomy" id="1460289"/>
    <lineage>
        <taxon>Eukaryota</taxon>
        <taxon>Haptista</taxon>
        <taxon>Haptophyta</taxon>
        <taxon>Prymnesiophyceae</taxon>
        <taxon>Prymnesiales</taxon>
        <taxon>Chrysochromulinaceae</taxon>
        <taxon>Chrysochromulina</taxon>
    </lineage>
</organism>
<evidence type="ECO:0000313" key="4">
    <source>
        <dbReference type="Proteomes" id="UP000037460"/>
    </source>
</evidence>
<accession>A0A0M0K1U4</accession>
<reference evidence="4" key="1">
    <citation type="journal article" date="2015" name="PLoS Genet.">
        <title>Genome Sequence and Transcriptome Analyses of Chrysochromulina tobin: Metabolic Tools for Enhanced Algal Fitness in the Prominent Order Prymnesiales (Haptophyceae).</title>
        <authorList>
            <person name="Hovde B.T."/>
            <person name="Deodato C.R."/>
            <person name="Hunsperger H.M."/>
            <person name="Ryken S.A."/>
            <person name="Yost W."/>
            <person name="Jha R.K."/>
            <person name="Patterson J."/>
            <person name="Monnat R.J. Jr."/>
            <person name="Barlow S.B."/>
            <person name="Starkenburg S.R."/>
            <person name="Cattolico R.A."/>
        </authorList>
    </citation>
    <scope>NUCLEOTIDE SEQUENCE</scope>
    <source>
        <strain evidence="4">CCMP291</strain>
    </source>
</reference>
<dbReference type="EMBL" id="JWZX01001669">
    <property type="protein sequence ID" value="KOO32851.1"/>
    <property type="molecule type" value="Genomic_DNA"/>
</dbReference>
<evidence type="ECO:0000313" key="3">
    <source>
        <dbReference type="EMBL" id="KOO32851.1"/>
    </source>
</evidence>
<keyword evidence="4" id="KW-1185">Reference proteome</keyword>
<feature type="region of interest" description="Disordered" evidence="2">
    <location>
        <begin position="31"/>
        <end position="152"/>
    </location>
</feature>
<sequence length="270" mass="28900">MRQSHARGSAIAKQDKAEREAAKLLELAKQQEAQQALERRKSYGRVQRKVASPAAAKVGKRPAGPPSVRPPLSGPKVEGGAQSDRDAGPKNKRGADPKGTPSRSGPKKKMGTPTPTRSRVPPAQEAPTGFDAAGDEDDDEAVEGPVDGPLPMPLIERISSAEALLGDDECQQLEALSGQLEEVTSCMKVEMQARVAAEKQLEETRGQVQGLLQHLHEMETTRREEASTLVALRGLLAQIQSENASLKEQNASLSGQCRSLMAGQAKPPRK</sequence>
<dbReference type="Proteomes" id="UP000037460">
    <property type="component" value="Unassembled WGS sequence"/>
</dbReference>
<evidence type="ECO:0000256" key="2">
    <source>
        <dbReference type="SAM" id="MobiDB-lite"/>
    </source>
</evidence>
<name>A0A0M0K1U4_9EUKA</name>